<dbReference type="Proteomes" id="UP000324748">
    <property type="component" value="Unassembled WGS sequence"/>
</dbReference>
<feature type="signal peptide" evidence="1">
    <location>
        <begin position="1"/>
        <end position="23"/>
    </location>
</feature>
<feature type="chain" id="PRO_5023126319" evidence="1">
    <location>
        <begin position="24"/>
        <end position="261"/>
    </location>
</feature>
<evidence type="ECO:0000313" key="2">
    <source>
        <dbReference type="EMBL" id="KAA1074437.1"/>
    </source>
</evidence>
<keyword evidence="3" id="KW-1185">Reference proteome</keyword>
<dbReference type="AlphaFoldDB" id="A0A5B0MBC7"/>
<evidence type="ECO:0000313" key="3">
    <source>
        <dbReference type="Proteomes" id="UP000324748"/>
    </source>
</evidence>
<sequence length="261" mass="29449">MTVFGCSLAILSLFTIHLHFISSLPHPGNEHGSQVTLKNTTIDAGGSMPTFRKTPLEHGHGPQLYPSGPKVPTRPALPRHFAWDPNLHIDKGNVVVVNVQTGEPMYTISQSPEDHLTTIVSNLRGDQLLSVYLKKTAGRGVKFVYNTPSGVHYKIDPRLAAPDHWYMMMEGHDPDVSYETLKYFRRRSSNTGPVEFHNHNHTQVASFEFVKSLDKTHWKLDTLGALDKFVTLEITQPTNIGDHYFIGLWALVKRRIDRYGL</sequence>
<evidence type="ECO:0000256" key="1">
    <source>
        <dbReference type="SAM" id="SignalP"/>
    </source>
</evidence>
<organism evidence="2 3">
    <name type="scientific">Puccinia graminis f. sp. tritici</name>
    <dbReference type="NCBI Taxonomy" id="56615"/>
    <lineage>
        <taxon>Eukaryota</taxon>
        <taxon>Fungi</taxon>
        <taxon>Dikarya</taxon>
        <taxon>Basidiomycota</taxon>
        <taxon>Pucciniomycotina</taxon>
        <taxon>Pucciniomycetes</taxon>
        <taxon>Pucciniales</taxon>
        <taxon>Pucciniaceae</taxon>
        <taxon>Puccinia</taxon>
    </lineage>
</organism>
<name>A0A5B0MBC7_PUCGR</name>
<comment type="caution">
    <text evidence="2">The sequence shown here is derived from an EMBL/GenBank/DDBJ whole genome shotgun (WGS) entry which is preliminary data.</text>
</comment>
<proteinExistence type="predicted"/>
<gene>
    <name evidence="2" type="ORF">PGT21_005433</name>
</gene>
<accession>A0A5B0MBC7</accession>
<reference evidence="2 3" key="1">
    <citation type="submission" date="2019-05" db="EMBL/GenBank/DDBJ databases">
        <title>Emergence of the Ug99 lineage of the wheat stem rust pathogen through somatic hybridization.</title>
        <authorList>
            <person name="Li F."/>
            <person name="Upadhyaya N.M."/>
            <person name="Sperschneider J."/>
            <person name="Matny O."/>
            <person name="Nguyen-Phuc H."/>
            <person name="Mago R."/>
            <person name="Raley C."/>
            <person name="Miller M.E."/>
            <person name="Silverstein K.A.T."/>
            <person name="Henningsen E."/>
            <person name="Hirsch C.D."/>
            <person name="Visser B."/>
            <person name="Pretorius Z.A."/>
            <person name="Steffenson B.J."/>
            <person name="Schwessinger B."/>
            <person name="Dodds P.N."/>
            <person name="Figueroa M."/>
        </authorList>
    </citation>
    <scope>NUCLEOTIDE SEQUENCE [LARGE SCALE GENOMIC DNA]</scope>
    <source>
        <strain evidence="2">21-0</strain>
    </source>
</reference>
<dbReference type="EMBL" id="VSWC01000157">
    <property type="protein sequence ID" value="KAA1074437.1"/>
    <property type="molecule type" value="Genomic_DNA"/>
</dbReference>
<protein>
    <submittedName>
        <fullName evidence="2">Uncharacterized protein</fullName>
    </submittedName>
</protein>
<dbReference type="OrthoDB" id="2495090at2759"/>
<keyword evidence="1" id="KW-0732">Signal</keyword>